<dbReference type="InterPro" id="IPR016035">
    <property type="entry name" value="Acyl_Trfase/lysoPLipase"/>
</dbReference>
<dbReference type="Pfam" id="PF01734">
    <property type="entry name" value="Patatin"/>
    <property type="match status" value="1"/>
</dbReference>
<dbReference type="InterPro" id="IPR002641">
    <property type="entry name" value="PNPLA_dom"/>
</dbReference>
<evidence type="ECO:0000256" key="2">
    <source>
        <dbReference type="ARBA" id="ARBA00022963"/>
    </source>
</evidence>
<reference evidence="7 8" key="1">
    <citation type="journal article" date="2019" name="Genome Biol. Evol.">
        <title>Insights into the evolution of the New World diploid cottons (Gossypium, subgenus Houzingenia) based on genome sequencing.</title>
        <authorList>
            <person name="Grover C.E."/>
            <person name="Arick M.A. 2nd"/>
            <person name="Thrash A."/>
            <person name="Conover J.L."/>
            <person name="Sanders W.S."/>
            <person name="Peterson D.G."/>
            <person name="Frelichowski J.E."/>
            <person name="Scheffler J.A."/>
            <person name="Scheffler B.E."/>
            <person name="Wendel J.F."/>
        </authorList>
    </citation>
    <scope>NUCLEOTIDE SEQUENCE [LARGE SCALE GENOMIC DNA]</scope>
    <source>
        <strain evidence="7">4</strain>
        <tissue evidence="7">Leaf</tissue>
    </source>
</reference>
<dbReference type="PANTHER" id="PTHR32176:SF92">
    <property type="entry name" value="XYLOSE ISOMERASE"/>
    <property type="match status" value="1"/>
</dbReference>
<dbReference type="Proteomes" id="UP000593574">
    <property type="component" value="Unassembled WGS sequence"/>
</dbReference>
<comment type="domain">
    <text evidence="5">The nitrogen atoms of the two glycine residues in the GGXR motif define the oxyanion hole, and stabilize the oxyanion that forms during the nucleophilic attack by the catalytic serine during substrate cleavage.</text>
</comment>
<evidence type="ECO:0000259" key="6">
    <source>
        <dbReference type="PROSITE" id="PS51635"/>
    </source>
</evidence>
<dbReference type="PROSITE" id="PS51635">
    <property type="entry name" value="PNPLA"/>
    <property type="match status" value="1"/>
</dbReference>
<sequence length="228" mass="25503">IPQRPEIDALLSDICISTSAAPTYFPSYYFKNKDEEFNLIDGGIAANNPTLVAIREVTKELMKENPDFAAMDPLDYGRYLVISLGAGSNRHEKKYDAKTASKWGLISWLFEKNASPILDFYGEASKDMVDYHNCVIFRALHSEDMYLRIDDDTLTGDMASVDISTKENLDSLVDKGHKLLTKTVSRINLDTGFYEPVENGGSNAEALQRLAKLLSDENKLRCSNCKSP</sequence>
<accession>A0A7J8ZS09</accession>
<evidence type="ECO:0000256" key="1">
    <source>
        <dbReference type="ARBA" id="ARBA00010240"/>
    </source>
</evidence>
<protein>
    <recommendedName>
        <fullName evidence="5">Patatin</fullName>
        <ecNumber evidence="5">3.1.1.-</ecNumber>
    </recommendedName>
</protein>
<comment type="caution">
    <text evidence="7">The sequence shown here is derived from an EMBL/GenBank/DDBJ whole genome shotgun (WGS) entry which is preliminary data.</text>
</comment>
<keyword evidence="2 5" id="KW-0442">Lipid degradation</keyword>
<proteinExistence type="inferred from homology"/>
<feature type="domain" description="PNPLA" evidence="6">
    <location>
        <begin position="1"/>
        <end position="54"/>
    </location>
</feature>
<dbReference type="GO" id="GO:0004620">
    <property type="term" value="F:phospholipase activity"/>
    <property type="evidence" value="ECO:0007669"/>
    <property type="project" value="TreeGrafter"/>
</dbReference>
<dbReference type="SUPFAM" id="SSF52151">
    <property type="entry name" value="FabD/lysophospholipase-like"/>
    <property type="match status" value="1"/>
</dbReference>
<keyword evidence="8" id="KW-1185">Reference proteome</keyword>
<evidence type="ECO:0000256" key="3">
    <source>
        <dbReference type="ARBA" id="ARBA00023098"/>
    </source>
</evidence>
<dbReference type="GO" id="GO:0016042">
    <property type="term" value="P:lipid catabolic process"/>
    <property type="evidence" value="ECO:0007669"/>
    <property type="project" value="UniProtKB-KW"/>
</dbReference>
<organism evidence="7 8">
    <name type="scientific">Gossypium laxum</name>
    <dbReference type="NCBI Taxonomy" id="34288"/>
    <lineage>
        <taxon>Eukaryota</taxon>
        <taxon>Viridiplantae</taxon>
        <taxon>Streptophyta</taxon>
        <taxon>Embryophyta</taxon>
        <taxon>Tracheophyta</taxon>
        <taxon>Spermatophyta</taxon>
        <taxon>Magnoliopsida</taxon>
        <taxon>eudicotyledons</taxon>
        <taxon>Gunneridae</taxon>
        <taxon>Pentapetalae</taxon>
        <taxon>rosids</taxon>
        <taxon>malvids</taxon>
        <taxon>Malvales</taxon>
        <taxon>Malvaceae</taxon>
        <taxon>Malvoideae</taxon>
        <taxon>Gossypium</taxon>
    </lineage>
</organism>
<comment type="function">
    <text evidence="5">Lipolytic acyl hydrolase (LAH).</text>
</comment>
<dbReference type="EMBL" id="JABEZV010000007">
    <property type="protein sequence ID" value="MBA0714588.1"/>
    <property type="molecule type" value="Genomic_DNA"/>
</dbReference>
<evidence type="ECO:0000313" key="8">
    <source>
        <dbReference type="Proteomes" id="UP000593574"/>
    </source>
</evidence>
<keyword evidence="5" id="KW-0378">Hydrolase</keyword>
<name>A0A7J8ZS09_9ROSI</name>
<keyword evidence="3 5" id="KW-0443">Lipid metabolism</keyword>
<gene>
    <name evidence="7" type="ORF">Golax_013552</name>
</gene>
<evidence type="ECO:0000256" key="5">
    <source>
        <dbReference type="RuleBase" id="RU361262"/>
    </source>
</evidence>
<evidence type="ECO:0000256" key="4">
    <source>
        <dbReference type="PROSITE-ProRule" id="PRU01161"/>
    </source>
</evidence>
<dbReference type="GO" id="GO:0047372">
    <property type="term" value="F:monoacylglycerol lipase activity"/>
    <property type="evidence" value="ECO:0007669"/>
    <property type="project" value="TreeGrafter"/>
</dbReference>
<dbReference type="PANTHER" id="PTHR32176">
    <property type="entry name" value="XYLOSE ISOMERASE"/>
    <property type="match status" value="1"/>
</dbReference>
<dbReference type="EC" id="3.1.1.-" evidence="5"/>
<feature type="non-terminal residue" evidence="7">
    <location>
        <position position="1"/>
    </location>
</feature>
<evidence type="ECO:0000313" key="7">
    <source>
        <dbReference type="EMBL" id="MBA0714588.1"/>
    </source>
</evidence>
<dbReference type="AlphaFoldDB" id="A0A7J8ZS09"/>
<feature type="short sequence motif" description="DGA/G" evidence="4">
    <location>
        <begin position="41"/>
        <end position="43"/>
    </location>
</feature>
<dbReference type="Gene3D" id="3.40.1090.10">
    <property type="entry name" value="Cytosolic phospholipase A2 catalytic domain"/>
    <property type="match status" value="1"/>
</dbReference>
<comment type="similarity">
    <text evidence="1 5">Belongs to the patatin family.</text>
</comment>
<comment type="caution">
    <text evidence="4">Lacks conserved residue(s) required for the propagation of feature annotation.</text>
</comment>